<evidence type="ECO:0000256" key="1">
    <source>
        <dbReference type="ARBA" id="ARBA00022603"/>
    </source>
</evidence>
<dbReference type="RefSeq" id="WP_273234026.1">
    <property type="nucleotide sequence ID" value="NZ_QFOH01000025.1"/>
</dbReference>
<organism evidence="3 4">
    <name type="scientific">Pseudomonas kuykendallii</name>
    <dbReference type="NCBI Taxonomy" id="1007099"/>
    <lineage>
        <taxon>Bacteria</taxon>
        <taxon>Pseudomonadati</taxon>
        <taxon>Pseudomonadota</taxon>
        <taxon>Gammaproteobacteria</taxon>
        <taxon>Pseudomonadales</taxon>
        <taxon>Pseudomonadaceae</taxon>
        <taxon>Pseudomonas</taxon>
    </lineage>
</organism>
<dbReference type="Pfam" id="PF04989">
    <property type="entry name" value="RMNT_CmcI"/>
    <property type="match status" value="1"/>
</dbReference>
<dbReference type="InterPro" id="IPR007072">
    <property type="entry name" value="RNMT_CmcI"/>
</dbReference>
<dbReference type="Gene3D" id="3.40.50.150">
    <property type="entry name" value="Vaccinia Virus protein VP39"/>
    <property type="match status" value="1"/>
</dbReference>
<keyword evidence="1" id="KW-0489">Methyltransferase</keyword>
<name>A0A2W5CX89_9PSED</name>
<dbReference type="PANTHER" id="PTHR40048:SF1">
    <property type="entry name" value="RHAMNOSYL O-METHYLTRANSFERASE"/>
    <property type="match status" value="1"/>
</dbReference>
<dbReference type="GO" id="GO:0032259">
    <property type="term" value="P:methylation"/>
    <property type="evidence" value="ECO:0007669"/>
    <property type="project" value="UniProtKB-KW"/>
</dbReference>
<dbReference type="AlphaFoldDB" id="A0A2W5CX89"/>
<dbReference type="GO" id="GO:0008610">
    <property type="term" value="P:lipid biosynthetic process"/>
    <property type="evidence" value="ECO:0007669"/>
    <property type="project" value="InterPro"/>
</dbReference>
<dbReference type="Proteomes" id="UP000249198">
    <property type="component" value="Unassembled WGS sequence"/>
</dbReference>
<gene>
    <name evidence="3" type="ORF">DI599_17970</name>
</gene>
<dbReference type="SUPFAM" id="SSF53335">
    <property type="entry name" value="S-adenosyl-L-methionine-dependent methyltransferases"/>
    <property type="match status" value="1"/>
</dbReference>
<dbReference type="GO" id="GO:0008168">
    <property type="term" value="F:methyltransferase activity"/>
    <property type="evidence" value="ECO:0007669"/>
    <property type="project" value="UniProtKB-KW"/>
</dbReference>
<comment type="caution">
    <text evidence="3">The sequence shown here is derived from an EMBL/GenBank/DDBJ whole genome shotgun (WGS) entry which is preliminary data.</text>
</comment>
<accession>A0A2W5CX89</accession>
<dbReference type="InterPro" id="IPR029063">
    <property type="entry name" value="SAM-dependent_MTases_sf"/>
</dbReference>
<sequence length="257" mass="28905">MRMQIDTRQGTLCIEEEDGAERIEPLYSAEAFRLVSSVWLKQEWNRLHWQSFSWFGLPIHQFPDDLLRLQEVVVAVKPEVIVETGICQGGSVLFFATLCRLLGKGRVISVDIHIPAGLREHIENGPFADLVTLIEGDSSNPEIVERVHALAGKPQSAFVFLDSDHSKAHVRRELEAYSDLVAPGSYIVAADGVMESLFDTPLGQPEWDLDNPAAAAREFVVAHPAFEIRRPRALHGEEHVVEALTYWPDAWLYRKAT</sequence>
<proteinExistence type="predicted"/>
<dbReference type="PANTHER" id="PTHR40048">
    <property type="entry name" value="RHAMNOSYL O-METHYLTRANSFERASE"/>
    <property type="match status" value="1"/>
</dbReference>
<dbReference type="GO" id="GO:0005886">
    <property type="term" value="C:plasma membrane"/>
    <property type="evidence" value="ECO:0007669"/>
    <property type="project" value="TreeGrafter"/>
</dbReference>
<keyword evidence="2" id="KW-0808">Transferase</keyword>
<evidence type="ECO:0000256" key="2">
    <source>
        <dbReference type="ARBA" id="ARBA00022679"/>
    </source>
</evidence>
<reference evidence="3 4" key="1">
    <citation type="submission" date="2017-08" db="EMBL/GenBank/DDBJ databases">
        <title>Infants hospitalized years apart are colonized by the same room-sourced microbial strains.</title>
        <authorList>
            <person name="Brooks B."/>
            <person name="Olm M.R."/>
            <person name="Firek B.A."/>
            <person name="Baker R."/>
            <person name="Thomas B.C."/>
            <person name="Morowitz M.J."/>
            <person name="Banfield J.F."/>
        </authorList>
    </citation>
    <scope>NUCLEOTIDE SEQUENCE [LARGE SCALE GENOMIC DNA]</scope>
    <source>
        <strain evidence="3">S2_009_000_R2_77</strain>
    </source>
</reference>
<protein>
    <submittedName>
        <fullName evidence="3">Hydroxylase</fullName>
    </submittedName>
</protein>
<dbReference type="GO" id="GO:0071770">
    <property type="term" value="P:DIM/DIP cell wall layer assembly"/>
    <property type="evidence" value="ECO:0007669"/>
    <property type="project" value="TreeGrafter"/>
</dbReference>
<evidence type="ECO:0000313" key="3">
    <source>
        <dbReference type="EMBL" id="PZP21757.1"/>
    </source>
</evidence>
<evidence type="ECO:0000313" key="4">
    <source>
        <dbReference type="Proteomes" id="UP000249198"/>
    </source>
</evidence>
<dbReference type="EMBL" id="QFOH01000025">
    <property type="protein sequence ID" value="PZP21757.1"/>
    <property type="molecule type" value="Genomic_DNA"/>
</dbReference>